<organism evidence="2 3">
    <name type="scientific">Aquimarina algicola</name>
    <dbReference type="NCBI Taxonomy" id="2589995"/>
    <lineage>
        <taxon>Bacteria</taxon>
        <taxon>Pseudomonadati</taxon>
        <taxon>Bacteroidota</taxon>
        <taxon>Flavobacteriia</taxon>
        <taxon>Flavobacteriales</taxon>
        <taxon>Flavobacteriaceae</taxon>
        <taxon>Aquimarina</taxon>
    </lineage>
</organism>
<dbReference type="Gene3D" id="3.40.50.720">
    <property type="entry name" value="NAD(P)-binding Rossmann-like Domain"/>
    <property type="match status" value="1"/>
</dbReference>
<dbReference type="NCBIfam" id="TIGR03882">
    <property type="entry name" value="cyclo_dehyd_2"/>
    <property type="match status" value="1"/>
</dbReference>
<dbReference type="Gene3D" id="3.90.930.60">
    <property type="match status" value="1"/>
</dbReference>
<dbReference type="RefSeq" id="WP_140594092.1">
    <property type="nucleotide sequence ID" value="NZ_VFWZ01000004.1"/>
</dbReference>
<sequence>MQTNTYYRIKEKYTKINATDQFTIISSERDSVVLQSPLAIQLLDVISTSKITKDEILEQYQYYSHNLSEVLITLHQLEAEGYITQQKSLFTKEQSAYWQELGYDVTTLANIFTDKTFAIQTVGDINTNELQSLTKLLSDTGLQNSNDPYITIVLTTDYLHPDLEHINRKMIDDATPWILVKINGTTPYIGPLMLPKKEDTACWKCLQHRLLLHDQENKLYQALAKTDQNISRPLVSHPLAQQMASSILISEIVAWLYHDDSKTLYNQLIAIHTNTGERTQHTVVKRPQCKACGDTLIVKQHPSPIQLQPQQIITDHPGGYRTISPEETLERYKHHVSDITGIVPYLKAYHPFKNVPIYNFGSGKNLALQSSSLFWLNLHLRSANGGKGKTAIQAQTGALCEAIERYSIMYHEETYIVTASYQDLEKAIHPNTCMLYSDTQYQNRDQINAKSTKFYSLVPISFDTEKIMNWTPVYNLTQQEFKYLPSCYCYAQYPAEDEKRLYAYPDSNGCAAGNTIEEAILQGFLELVERDAAAIWWYNRIQYEGVDLNTSQNPYIDQMISYYKSIGRSLYVLDISTDLNIPVFVALSHNLDPNKKDNVLYAFGAHVDANIALERAVIELNQLLPVTINEKGGYLTKDQVFIDWLDTATLDNNPYLVPESKSLKNIQTDYPQLCQPTIYDSVQFCIKTAAQQGLDTLVIDLTQPDVQLPVAKVIVPGLRHFWRRTAPGRLYDVPVQMGKLKKPYTEEQLNPLSIFI</sequence>
<evidence type="ECO:0000313" key="3">
    <source>
        <dbReference type="Proteomes" id="UP000315540"/>
    </source>
</evidence>
<dbReference type="Proteomes" id="UP000315540">
    <property type="component" value="Unassembled WGS sequence"/>
</dbReference>
<feature type="domain" description="YcaO" evidence="1">
    <location>
        <begin position="386"/>
        <end position="756"/>
    </location>
</feature>
<keyword evidence="3" id="KW-1185">Reference proteome</keyword>
<dbReference type="OrthoDB" id="2379922at2"/>
<dbReference type="Pfam" id="PF02624">
    <property type="entry name" value="YcaO"/>
    <property type="match status" value="1"/>
</dbReference>
<reference evidence="2 3" key="1">
    <citation type="submission" date="2019-06" db="EMBL/GenBank/DDBJ databases">
        <authorList>
            <person name="Meng X."/>
        </authorList>
    </citation>
    <scope>NUCLEOTIDE SEQUENCE [LARGE SCALE GENOMIC DNA]</scope>
    <source>
        <strain evidence="2 3">M625</strain>
    </source>
</reference>
<dbReference type="Gene3D" id="3.30.40.250">
    <property type="match status" value="1"/>
</dbReference>
<dbReference type="InterPro" id="IPR022291">
    <property type="entry name" value="Bacteriocin_synth_cyclodeHase"/>
</dbReference>
<dbReference type="AlphaFoldDB" id="A0A504JF56"/>
<comment type="caution">
    <text evidence="2">The sequence shown here is derived from an EMBL/GenBank/DDBJ whole genome shotgun (WGS) entry which is preliminary data.</text>
</comment>
<dbReference type="InterPro" id="IPR003776">
    <property type="entry name" value="YcaO-like_dom"/>
</dbReference>
<proteinExistence type="predicted"/>
<evidence type="ECO:0000313" key="2">
    <source>
        <dbReference type="EMBL" id="TPN85140.1"/>
    </source>
</evidence>
<name>A0A504JF56_9FLAO</name>
<dbReference type="InterPro" id="IPR027624">
    <property type="entry name" value="TOMM_cyclo_SagD"/>
</dbReference>
<protein>
    <submittedName>
        <fullName evidence="2">TOMM leader peptide-binding protein</fullName>
    </submittedName>
</protein>
<evidence type="ECO:0000259" key="1">
    <source>
        <dbReference type="PROSITE" id="PS51664"/>
    </source>
</evidence>
<dbReference type="EMBL" id="VFWZ01000004">
    <property type="protein sequence ID" value="TPN85140.1"/>
    <property type="molecule type" value="Genomic_DNA"/>
</dbReference>
<dbReference type="NCBIfam" id="TIGR03604">
    <property type="entry name" value="TOMM_cyclo_SagD"/>
    <property type="match status" value="1"/>
</dbReference>
<dbReference type="Gene3D" id="3.30.160.660">
    <property type="match status" value="1"/>
</dbReference>
<dbReference type="Gene3D" id="3.30.1330.230">
    <property type="match status" value="2"/>
</dbReference>
<dbReference type="PANTHER" id="PTHR37809:SF1">
    <property type="entry name" value="RIBOSOMAL PROTEIN S12 METHYLTHIOTRANSFERASE ACCESSORY FACTOR YCAO"/>
    <property type="match status" value="1"/>
</dbReference>
<accession>A0A504JF56</accession>
<dbReference type="NCBIfam" id="TIGR00702">
    <property type="entry name" value="YcaO-type kinase domain"/>
    <property type="match status" value="1"/>
</dbReference>
<gene>
    <name evidence="2" type="ORF">FHK87_14000</name>
</gene>
<dbReference type="PROSITE" id="PS51664">
    <property type="entry name" value="YCAO"/>
    <property type="match status" value="1"/>
</dbReference>
<dbReference type="PANTHER" id="PTHR37809">
    <property type="entry name" value="RIBOSOMAL PROTEIN S12 METHYLTHIOTRANSFERASE ACCESSORY FACTOR YCAO"/>
    <property type="match status" value="1"/>
</dbReference>